<sequence>IIVQIEVWATFDFYRNFWNINPFNPKNNRNYDTTVTKLKTSVPTHPTLRGNPFFWSVPQHDNNARLLSFQQRFVDKLLSYSLRHDNILYCMDNETTVTSDWGKFWAEYIRMKALMEDKEVLCTEMWDAWDLSHPQHYETMDHPETYAFIDISQNNHNTGAIHWNNGITQMKRLEKLGYLRPLNNVKVYGNDGGRHKTTRQATEAFIRNVLMGCASTRFHRPTSGQGLNERARAVIRSMRELSDKVNVYRGKPENELILGTENAEAYCMASPGKEYVVYFPKGGTAYLNIYDILNGGSVEWLDVLNSKWSGKKKFRSGNSLDITCPTEGHWIAVIKAE</sequence>
<comment type="caution">
    <text evidence="1">The sequence shown here is derived from an EMBL/GenBank/DDBJ whole genome shotgun (WGS) entry which is preliminary data.</text>
</comment>
<evidence type="ECO:0000313" key="1">
    <source>
        <dbReference type="EMBL" id="KKK53022.1"/>
    </source>
</evidence>
<accession>A0A0F8W896</accession>
<dbReference type="EMBL" id="LAZR01066716">
    <property type="protein sequence ID" value="KKK53022.1"/>
    <property type="molecule type" value="Genomic_DNA"/>
</dbReference>
<reference evidence="1" key="1">
    <citation type="journal article" date="2015" name="Nature">
        <title>Complex archaea that bridge the gap between prokaryotes and eukaryotes.</title>
        <authorList>
            <person name="Spang A."/>
            <person name="Saw J.H."/>
            <person name="Jorgensen S.L."/>
            <person name="Zaremba-Niedzwiedzka K."/>
            <person name="Martijn J."/>
            <person name="Lind A.E."/>
            <person name="van Eijk R."/>
            <person name="Schleper C."/>
            <person name="Guy L."/>
            <person name="Ettema T.J."/>
        </authorList>
    </citation>
    <scope>NUCLEOTIDE SEQUENCE</scope>
</reference>
<organism evidence="1">
    <name type="scientific">marine sediment metagenome</name>
    <dbReference type="NCBI Taxonomy" id="412755"/>
    <lineage>
        <taxon>unclassified sequences</taxon>
        <taxon>metagenomes</taxon>
        <taxon>ecological metagenomes</taxon>
    </lineage>
</organism>
<dbReference type="AlphaFoldDB" id="A0A0F8W896"/>
<protein>
    <recommendedName>
        <fullName evidence="2">Collagen-binding domain-containing protein</fullName>
    </recommendedName>
</protein>
<gene>
    <name evidence="1" type="ORF">LCGC14_3098950</name>
</gene>
<name>A0A0F8W896_9ZZZZ</name>
<evidence type="ECO:0008006" key="2">
    <source>
        <dbReference type="Google" id="ProtNLM"/>
    </source>
</evidence>
<proteinExistence type="predicted"/>
<feature type="non-terminal residue" evidence="1">
    <location>
        <position position="1"/>
    </location>
</feature>